<keyword evidence="6" id="KW-1185">Reference proteome</keyword>
<dbReference type="InterPro" id="IPR018493">
    <property type="entry name" value="GvpA-like_CS"/>
</dbReference>
<dbReference type="GO" id="GO:0031411">
    <property type="term" value="C:gas vesicle"/>
    <property type="evidence" value="ECO:0007669"/>
    <property type="project" value="UniProtKB-SubCell"/>
</dbReference>
<accession>A0A931DLG8</accession>
<feature type="compositionally biased region" description="Low complexity" evidence="4">
    <location>
        <begin position="84"/>
        <end position="106"/>
    </location>
</feature>
<sequence length="163" mass="17416">MSEISWTGGRGPARAAPTERPGAPPAANLADLLERILDKGIVIVGDIRINLLDIELLTIKLRLLVASVDRAKEMGIDWWEHDPSLSSRARQSQAVSSSSSEQALLEENQRLRERLDALEARALESPGTTGEPAAAQAGEDTEGVPAHANGRAGGPRPRKADDT</sequence>
<comment type="subcellular location">
    <subcellularLocation>
        <location evidence="2">Gas vesicle</location>
    </subcellularLocation>
</comment>
<organism evidence="5 6">
    <name type="scientific">Actinomadura viridis</name>
    <dbReference type="NCBI Taxonomy" id="58110"/>
    <lineage>
        <taxon>Bacteria</taxon>
        <taxon>Bacillati</taxon>
        <taxon>Actinomycetota</taxon>
        <taxon>Actinomycetes</taxon>
        <taxon>Streptosporangiales</taxon>
        <taxon>Thermomonosporaceae</taxon>
        <taxon>Actinomadura</taxon>
    </lineage>
</organism>
<evidence type="ECO:0000313" key="6">
    <source>
        <dbReference type="Proteomes" id="UP000614047"/>
    </source>
</evidence>
<dbReference type="PROSITE" id="PS00234">
    <property type="entry name" value="GAS_VESICLE_A_1"/>
    <property type="match status" value="1"/>
</dbReference>
<gene>
    <name evidence="5" type="ORF">IW256_003854</name>
</gene>
<comment type="similarity">
    <text evidence="3">Belongs to the gas vesicle GvpA family.</text>
</comment>
<dbReference type="AlphaFoldDB" id="A0A931DLG8"/>
<feature type="region of interest" description="Disordered" evidence="4">
    <location>
        <begin position="1"/>
        <end position="23"/>
    </location>
</feature>
<dbReference type="Proteomes" id="UP000614047">
    <property type="component" value="Unassembled WGS sequence"/>
</dbReference>
<reference evidence="5" key="1">
    <citation type="submission" date="2020-11" db="EMBL/GenBank/DDBJ databases">
        <title>Sequencing the genomes of 1000 actinobacteria strains.</title>
        <authorList>
            <person name="Klenk H.-P."/>
        </authorList>
    </citation>
    <scope>NUCLEOTIDE SEQUENCE</scope>
    <source>
        <strain evidence="5">DSM 43175</strain>
    </source>
</reference>
<dbReference type="InterPro" id="IPR050530">
    <property type="entry name" value="GvpA"/>
</dbReference>
<dbReference type="PANTHER" id="PTHR35344:SF4">
    <property type="entry name" value="GAS VESICLE PROTEIN A1"/>
    <property type="match status" value="1"/>
</dbReference>
<proteinExistence type="inferred from homology"/>
<keyword evidence="1" id="KW-0304">Gas vesicle</keyword>
<evidence type="ECO:0000256" key="2">
    <source>
        <dbReference type="ARBA" id="ARBA00035108"/>
    </source>
</evidence>
<comment type="caution">
    <text evidence="5">The sequence shown here is derived from an EMBL/GenBank/DDBJ whole genome shotgun (WGS) entry which is preliminary data.</text>
</comment>
<evidence type="ECO:0008006" key="7">
    <source>
        <dbReference type="Google" id="ProtNLM"/>
    </source>
</evidence>
<protein>
    <recommendedName>
        <fullName evidence="7">Gas vesicle structural protein</fullName>
    </recommendedName>
</protein>
<feature type="compositionally biased region" description="Basic and acidic residues" evidence="4">
    <location>
        <begin position="107"/>
        <end position="122"/>
    </location>
</feature>
<evidence type="ECO:0000256" key="4">
    <source>
        <dbReference type="SAM" id="MobiDB-lite"/>
    </source>
</evidence>
<dbReference type="InterPro" id="IPR000638">
    <property type="entry name" value="Gas-vesicle_GvpA-like"/>
</dbReference>
<dbReference type="EMBL" id="JADOUA010000001">
    <property type="protein sequence ID" value="MBG6089741.1"/>
    <property type="molecule type" value="Genomic_DNA"/>
</dbReference>
<dbReference type="PANTHER" id="PTHR35344">
    <property type="entry name" value="GAS VESICLE STRUCTURAL PROTEIN 2-RELATED"/>
    <property type="match status" value="1"/>
</dbReference>
<name>A0A931DLG8_9ACTN</name>
<dbReference type="RefSeq" id="WP_197012298.1">
    <property type="nucleotide sequence ID" value="NZ_BAABES010000010.1"/>
</dbReference>
<evidence type="ECO:0000256" key="1">
    <source>
        <dbReference type="ARBA" id="ARBA00022987"/>
    </source>
</evidence>
<evidence type="ECO:0000256" key="3">
    <source>
        <dbReference type="ARBA" id="ARBA00035646"/>
    </source>
</evidence>
<dbReference type="Pfam" id="PF00741">
    <property type="entry name" value="Gas_vesicle"/>
    <property type="match status" value="1"/>
</dbReference>
<dbReference type="GO" id="GO:0005198">
    <property type="term" value="F:structural molecule activity"/>
    <property type="evidence" value="ECO:0007669"/>
    <property type="project" value="InterPro"/>
</dbReference>
<evidence type="ECO:0000313" key="5">
    <source>
        <dbReference type="EMBL" id="MBG6089741.1"/>
    </source>
</evidence>
<dbReference type="GO" id="GO:0012506">
    <property type="term" value="C:vesicle membrane"/>
    <property type="evidence" value="ECO:0007669"/>
    <property type="project" value="InterPro"/>
</dbReference>
<feature type="region of interest" description="Disordered" evidence="4">
    <location>
        <begin position="82"/>
        <end position="163"/>
    </location>
</feature>